<accession>A0AAN8DE64</accession>
<protein>
    <recommendedName>
        <fullName evidence="3">HAT C-terminal dimerisation domain-containing protein</fullName>
    </recommendedName>
</protein>
<dbReference type="EMBL" id="JAURVH010001523">
    <property type="protein sequence ID" value="KAK5921106.1"/>
    <property type="molecule type" value="Genomic_DNA"/>
</dbReference>
<proteinExistence type="predicted"/>
<dbReference type="Proteomes" id="UP001331515">
    <property type="component" value="Unassembled WGS sequence"/>
</dbReference>
<dbReference type="PANTHER" id="PTHR46880">
    <property type="entry name" value="RAS-ASSOCIATING DOMAIN-CONTAINING PROTEIN"/>
    <property type="match status" value="1"/>
</dbReference>
<reference evidence="1 2" key="1">
    <citation type="journal article" date="2023" name="Mol. Biol. Evol.">
        <title>Genomics of Secondarily Temperate Adaptation in the Only Non-Antarctic Icefish.</title>
        <authorList>
            <person name="Rivera-Colon A.G."/>
            <person name="Rayamajhi N."/>
            <person name="Minhas B.F."/>
            <person name="Madrigal G."/>
            <person name="Bilyk K.T."/>
            <person name="Yoon V."/>
            <person name="Hune M."/>
            <person name="Gregory S."/>
            <person name="Cheng C.H.C."/>
            <person name="Catchen J.M."/>
        </authorList>
    </citation>
    <scope>NUCLEOTIDE SEQUENCE [LARGE SCALE GENOMIC DNA]</scope>
    <source>
        <tissue evidence="1">White muscle</tissue>
    </source>
</reference>
<dbReference type="AlphaFoldDB" id="A0AAN8DE64"/>
<dbReference type="PANTHER" id="PTHR46880:SF5">
    <property type="entry name" value="DUF4371 DOMAIN-CONTAINING PROTEIN"/>
    <property type="match status" value="1"/>
</dbReference>
<organism evidence="1 2">
    <name type="scientific">Champsocephalus gunnari</name>
    <name type="common">Mackerel icefish</name>
    <dbReference type="NCBI Taxonomy" id="52237"/>
    <lineage>
        <taxon>Eukaryota</taxon>
        <taxon>Metazoa</taxon>
        <taxon>Chordata</taxon>
        <taxon>Craniata</taxon>
        <taxon>Vertebrata</taxon>
        <taxon>Euteleostomi</taxon>
        <taxon>Actinopterygii</taxon>
        <taxon>Neopterygii</taxon>
        <taxon>Teleostei</taxon>
        <taxon>Neoteleostei</taxon>
        <taxon>Acanthomorphata</taxon>
        <taxon>Eupercaria</taxon>
        <taxon>Perciformes</taxon>
        <taxon>Notothenioidei</taxon>
        <taxon>Channichthyidae</taxon>
        <taxon>Champsocephalus</taxon>
    </lineage>
</organism>
<sequence length="193" mass="21878">MQIEDEGGPKFQEFLANIAEKNGEMYFKGEKIKATRAMRQAVDGVRQHFLDTLIQNIEDRFPGIGLFSAFHIFDPWCLPRNNTERARFGRDELQTILDHFCPAGREPIVDTDTCSAEWSPFKELVHANYSKNSFQELVKIMATQHAGFLSETTKLLAAISVIPMSTVSCGRGFSIHNRIKTKGRARIKAENLD</sequence>
<evidence type="ECO:0000313" key="1">
    <source>
        <dbReference type="EMBL" id="KAK5921106.1"/>
    </source>
</evidence>
<keyword evidence="2" id="KW-1185">Reference proteome</keyword>
<evidence type="ECO:0008006" key="3">
    <source>
        <dbReference type="Google" id="ProtNLM"/>
    </source>
</evidence>
<name>A0AAN8DE64_CHAGU</name>
<gene>
    <name evidence="1" type="ORF">CgunFtcFv8_024842</name>
</gene>
<comment type="caution">
    <text evidence="1">The sequence shown here is derived from an EMBL/GenBank/DDBJ whole genome shotgun (WGS) entry which is preliminary data.</text>
</comment>
<evidence type="ECO:0000313" key="2">
    <source>
        <dbReference type="Proteomes" id="UP001331515"/>
    </source>
</evidence>